<dbReference type="KEGG" id="cmah:C1I91_05745"/>
<gene>
    <name evidence="1" type="ORF">C1I91_05745</name>
</gene>
<evidence type="ECO:0000313" key="1">
    <source>
        <dbReference type="EMBL" id="QAA31205.1"/>
    </source>
</evidence>
<name>A0A3R5QSD1_9CLOT</name>
<evidence type="ECO:0000313" key="2">
    <source>
        <dbReference type="Proteomes" id="UP000286268"/>
    </source>
</evidence>
<proteinExistence type="predicted"/>
<sequence>MTKNCWIYGIQYEVIIKSKLTLQIKLIGKREKVFLMFDKTLVVFKEDYYRFLNLAESIEADKAYFITTGVFESEIYKMNSWKLSAPKIILEDSKKFLKRQVWFKRKYNEHLKYDKLDFHRYLPV</sequence>
<reference evidence="1 2" key="1">
    <citation type="submission" date="2018-01" db="EMBL/GenBank/DDBJ databases">
        <title>Genome Sequencing and Assembly of Anaerobacter polyendosporus strain CT4.</title>
        <authorList>
            <person name="Tachaapaikoon C."/>
            <person name="Sutheeworapong S."/>
            <person name="Jenjaroenpun P."/>
            <person name="Wongsurawat T."/>
            <person name="Nookeaw I."/>
            <person name="Cheawchanlertfa P."/>
            <person name="Kosugi A."/>
            <person name="Cheevadhanarak S."/>
            <person name="Ratanakhanokchai K."/>
        </authorList>
    </citation>
    <scope>NUCLEOTIDE SEQUENCE [LARGE SCALE GENOMIC DNA]</scope>
    <source>
        <strain evidence="1 2">CT4</strain>
    </source>
</reference>
<dbReference type="OrthoDB" id="1908344at2"/>
<dbReference type="AlphaFoldDB" id="A0A3R5QSD1"/>
<dbReference type="EMBL" id="CP025746">
    <property type="protein sequence ID" value="QAA31205.1"/>
    <property type="molecule type" value="Genomic_DNA"/>
</dbReference>
<organism evidence="1 2">
    <name type="scientific">Clostridium manihotivorum</name>
    <dbReference type="NCBI Taxonomy" id="2320868"/>
    <lineage>
        <taxon>Bacteria</taxon>
        <taxon>Bacillati</taxon>
        <taxon>Bacillota</taxon>
        <taxon>Clostridia</taxon>
        <taxon>Eubacteriales</taxon>
        <taxon>Clostridiaceae</taxon>
        <taxon>Clostridium</taxon>
    </lineage>
</organism>
<dbReference type="Proteomes" id="UP000286268">
    <property type="component" value="Chromosome"/>
</dbReference>
<protein>
    <submittedName>
        <fullName evidence="1">Uncharacterized protein</fullName>
    </submittedName>
</protein>
<dbReference type="RefSeq" id="WP_128211957.1">
    <property type="nucleotide sequence ID" value="NZ_CP025746.1"/>
</dbReference>
<accession>A0A3R5QSD1</accession>
<keyword evidence="2" id="KW-1185">Reference proteome</keyword>